<sequence length="426" mass="48246">METTEEGVELAAIWKKQYKKRSPRPTDVMNAIQSSTDAGLMFKLNFLVLFVNSMAECSRMGCCAVNFLHRINNIDIISSINWSGYIFECLKRSKRRWRNDTYDSFYAGPLTFLTCAIKEGGFHRALLRGPGQTSNINNENTNLHPPSPNESKEDEEEIKKRYIMELNEKFALLMRTKIDAQTLIENAKERFPLDTIFERYEDELAIFFNETTFRGSDKNNPPTTLSKHKEAGSSKEGAHEANTDIICTPTKLCFDNIDSLEALSPLSPYWYSQTTYGIIDAQIEERSGAKDPTNNDHTGKDRKTSEDEQPNSNASPTNLEIVAYDEPGEQAVPISQYGPDIPVPSFNLGISPLKQAVEKRPSKKGKDVVIEPEARAKPARRELKLGDKMKSPYMKRQVAIGKLLTTEEKKVHEWSMTAFRGPGYVH</sequence>
<reference evidence="1 2" key="2">
    <citation type="journal article" date="2022" name="Mol. Ecol. Resour.">
        <title>The genomes of chicory, endive, great burdock and yacon provide insights into Asteraceae paleo-polyploidization history and plant inulin production.</title>
        <authorList>
            <person name="Fan W."/>
            <person name="Wang S."/>
            <person name="Wang H."/>
            <person name="Wang A."/>
            <person name="Jiang F."/>
            <person name="Liu H."/>
            <person name="Zhao H."/>
            <person name="Xu D."/>
            <person name="Zhang Y."/>
        </authorList>
    </citation>
    <scope>NUCLEOTIDE SEQUENCE [LARGE SCALE GENOMIC DNA]</scope>
    <source>
        <strain evidence="2">cv. Niubang</strain>
    </source>
</reference>
<protein>
    <submittedName>
        <fullName evidence="1">Uncharacterized protein</fullName>
    </submittedName>
</protein>
<comment type="caution">
    <text evidence="1">The sequence shown here is derived from an EMBL/GenBank/DDBJ whole genome shotgun (WGS) entry which is preliminary data.</text>
</comment>
<dbReference type="EMBL" id="CM042063">
    <property type="protein sequence ID" value="KAI3667744.1"/>
    <property type="molecule type" value="Genomic_DNA"/>
</dbReference>
<gene>
    <name evidence="1" type="ORF">L6452_42813</name>
</gene>
<keyword evidence="2" id="KW-1185">Reference proteome</keyword>
<evidence type="ECO:0000313" key="1">
    <source>
        <dbReference type="EMBL" id="KAI3667744.1"/>
    </source>
</evidence>
<reference evidence="2" key="1">
    <citation type="journal article" date="2022" name="Mol. Ecol. Resour.">
        <title>The genomes of chicory, endive, great burdock and yacon provide insights into Asteraceae palaeo-polyploidization history and plant inulin production.</title>
        <authorList>
            <person name="Fan W."/>
            <person name="Wang S."/>
            <person name="Wang H."/>
            <person name="Wang A."/>
            <person name="Jiang F."/>
            <person name="Liu H."/>
            <person name="Zhao H."/>
            <person name="Xu D."/>
            <person name="Zhang Y."/>
        </authorList>
    </citation>
    <scope>NUCLEOTIDE SEQUENCE [LARGE SCALE GENOMIC DNA]</scope>
    <source>
        <strain evidence="2">cv. Niubang</strain>
    </source>
</reference>
<accession>A0ACB8XJA2</accession>
<proteinExistence type="predicted"/>
<name>A0ACB8XJA2_ARCLA</name>
<dbReference type="Proteomes" id="UP001055879">
    <property type="component" value="Linkage Group LG17"/>
</dbReference>
<evidence type="ECO:0000313" key="2">
    <source>
        <dbReference type="Proteomes" id="UP001055879"/>
    </source>
</evidence>
<organism evidence="1 2">
    <name type="scientific">Arctium lappa</name>
    <name type="common">Greater burdock</name>
    <name type="synonym">Lappa major</name>
    <dbReference type="NCBI Taxonomy" id="4217"/>
    <lineage>
        <taxon>Eukaryota</taxon>
        <taxon>Viridiplantae</taxon>
        <taxon>Streptophyta</taxon>
        <taxon>Embryophyta</taxon>
        <taxon>Tracheophyta</taxon>
        <taxon>Spermatophyta</taxon>
        <taxon>Magnoliopsida</taxon>
        <taxon>eudicotyledons</taxon>
        <taxon>Gunneridae</taxon>
        <taxon>Pentapetalae</taxon>
        <taxon>asterids</taxon>
        <taxon>campanulids</taxon>
        <taxon>Asterales</taxon>
        <taxon>Asteraceae</taxon>
        <taxon>Carduoideae</taxon>
        <taxon>Cardueae</taxon>
        <taxon>Arctiinae</taxon>
        <taxon>Arctium</taxon>
    </lineage>
</organism>